<dbReference type="Proteomes" id="UP000824093">
    <property type="component" value="Unassembled WGS sequence"/>
</dbReference>
<comment type="caution">
    <text evidence="2">The sequence shown here is derived from an EMBL/GenBank/DDBJ whole genome shotgun (WGS) entry which is preliminary data.</text>
</comment>
<accession>A0A9D1M182</accession>
<keyword evidence="1" id="KW-0472">Membrane</keyword>
<evidence type="ECO:0008006" key="4">
    <source>
        <dbReference type="Google" id="ProtNLM"/>
    </source>
</evidence>
<proteinExistence type="predicted"/>
<dbReference type="EMBL" id="DVNH01000039">
    <property type="protein sequence ID" value="HIU52000.1"/>
    <property type="molecule type" value="Genomic_DNA"/>
</dbReference>
<keyword evidence="1" id="KW-0812">Transmembrane</keyword>
<name>A0A9D1M182_9FIRM</name>
<evidence type="ECO:0000256" key="1">
    <source>
        <dbReference type="SAM" id="Phobius"/>
    </source>
</evidence>
<gene>
    <name evidence="2" type="ORF">IAB70_05215</name>
</gene>
<dbReference type="AlphaFoldDB" id="A0A9D1M182"/>
<evidence type="ECO:0000313" key="2">
    <source>
        <dbReference type="EMBL" id="HIU52000.1"/>
    </source>
</evidence>
<reference evidence="2" key="2">
    <citation type="journal article" date="2021" name="PeerJ">
        <title>Extensive microbial diversity within the chicken gut microbiome revealed by metagenomics and culture.</title>
        <authorList>
            <person name="Gilroy R."/>
            <person name="Ravi A."/>
            <person name="Getino M."/>
            <person name="Pursley I."/>
            <person name="Horton D.L."/>
            <person name="Alikhan N.F."/>
            <person name="Baker D."/>
            <person name="Gharbi K."/>
            <person name="Hall N."/>
            <person name="Watson M."/>
            <person name="Adriaenssens E.M."/>
            <person name="Foster-Nyarko E."/>
            <person name="Jarju S."/>
            <person name="Secka A."/>
            <person name="Antonio M."/>
            <person name="Oren A."/>
            <person name="Chaudhuri R.R."/>
            <person name="La Ragione R."/>
            <person name="Hildebrand F."/>
            <person name="Pallen M.J."/>
        </authorList>
    </citation>
    <scope>NUCLEOTIDE SEQUENCE</scope>
    <source>
        <strain evidence="2">CHK195-15760</strain>
    </source>
</reference>
<protein>
    <recommendedName>
        <fullName evidence="4">DHHW protein</fullName>
    </recommendedName>
</protein>
<organism evidence="2 3">
    <name type="scientific">Candidatus Merdicola faecigallinarum</name>
    <dbReference type="NCBI Taxonomy" id="2840862"/>
    <lineage>
        <taxon>Bacteria</taxon>
        <taxon>Bacillati</taxon>
        <taxon>Bacillota</taxon>
        <taxon>Clostridia</taxon>
        <taxon>Candidatus Merdicola</taxon>
    </lineage>
</organism>
<sequence length="388" mass="46121">MKRKSDIVVILIFIIVILMFYTVFLIGQKEISEEENRLLAKLEIFQMKDFIHSKFQTNLENAISDQILFSSQIKTNILSVRKEMIGLMDRIILGIRNNKDGRYYVAVGEDTYTMNQDDYLLNKTGKYIYNEKAVEYFNQIEGAQKYLYFIESDCSQIYNDGIKENWIYEDIIKKIEVENADKLDVDTYEKYKEYFYKTDHHWKYKGSYQGYRDIIDLLGVQDKKVQVVEEKVYDTYFLGSKARDAAEYDTKEKFTVYQYNNEKPKTTYINGELKPYGDVEGYDNGKYESELLTNHYANYYGTDYAEVIYDYDKPEKENLLIISNSYSNAINEIIASHFNKTYIVDLRLYEEFNPNEYIKQNKIDKVLILGDIRLFGDTYFKKIDLNQF</sequence>
<feature type="transmembrane region" description="Helical" evidence="1">
    <location>
        <begin position="7"/>
        <end position="27"/>
    </location>
</feature>
<evidence type="ECO:0000313" key="3">
    <source>
        <dbReference type="Proteomes" id="UP000824093"/>
    </source>
</evidence>
<keyword evidence="1" id="KW-1133">Transmembrane helix</keyword>
<reference evidence="2" key="1">
    <citation type="submission" date="2020-10" db="EMBL/GenBank/DDBJ databases">
        <authorList>
            <person name="Gilroy R."/>
        </authorList>
    </citation>
    <scope>NUCLEOTIDE SEQUENCE</scope>
    <source>
        <strain evidence="2">CHK195-15760</strain>
    </source>
</reference>